<evidence type="ECO:0000256" key="1">
    <source>
        <dbReference type="ARBA" id="ARBA00009437"/>
    </source>
</evidence>
<keyword evidence="2" id="KW-0805">Transcription regulation</keyword>
<comment type="similarity">
    <text evidence="1">Belongs to the LysR transcriptional regulatory family.</text>
</comment>
<keyword evidence="3" id="KW-0238">DNA-binding</keyword>
<dbReference type="InterPro" id="IPR000847">
    <property type="entry name" value="LysR_HTH_N"/>
</dbReference>
<protein>
    <submittedName>
        <fullName evidence="6">HTH-type transcriptional regulator gltC</fullName>
    </submittedName>
</protein>
<evidence type="ECO:0000256" key="4">
    <source>
        <dbReference type="ARBA" id="ARBA00023163"/>
    </source>
</evidence>
<dbReference type="PRINTS" id="PR00039">
    <property type="entry name" value="HTHLYSR"/>
</dbReference>
<proteinExistence type="inferred from homology"/>
<dbReference type="PANTHER" id="PTHR30419:SF28">
    <property type="entry name" value="HTH-TYPE TRANSCRIPTIONAL REGULATOR BSDA"/>
    <property type="match status" value="1"/>
</dbReference>
<evidence type="ECO:0000256" key="2">
    <source>
        <dbReference type="ARBA" id="ARBA00023015"/>
    </source>
</evidence>
<dbReference type="PANTHER" id="PTHR30419">
    <property type="entry name" value="HTH-TYPE TRANSCRIPTIONAL REGULATOR YBHD"/>
    <property type="match status" value="1"/>
</dbReference>
<dbReference type="Gene3D" id="3.40.190.290">
    <property type="match status" value="1"/>
</dbReference>
<evidence type="ECO:0000313" key="7">
    <source>
        <dbReference type="Proteomes" id="UP000095706"/>
    </source>
</evidence>
<dbReference type="InterPro" id="IPR036388">
    <property type="entry name" value="WH-like_DNA-bd_sf"/>
</dbReference>
<keyword evidence="4" id="KW-0804">Transcription</keyword>
<evidence type="ECO:0000313" key="6">
    <source>
        <dbReference type="EMBL" id="CUO65853.1"/>
    </source>
</evidence>
<dbReference type="InterPro" id="IPR036390">
    <property type="entry name" value="WH_DNA-bd_sf"/>
</dbReference>
<dbReference type="Proteomes" id="UP000095706">
    <property type="component" value="Unassembled WGS sequence"/>
</dbReference>
<accession>A0A174GTL9</accession>
<dbReference type="GO" id="GO:0003700">
    <property type="term" value="F:DNA-binding transcription factor activity"/>
    <property type="evidence" value="ECO:0007669"/>
    <property type="project" value="InterPro"/>
</dbReference>
<evidence type="ECO:0000259" key="5">
    <source>
        <dbReference type="PROSITE" id="PS50931"/>
    </source>
</evidence>
<organism evidence="6 7">
    <name type="scientific">Fusicatenibacter saccharivorans</name>
    <dbReference type="NCBI Taxonomy" id="1150298"/>
    <lineage>
        <taxon>Bacteria</taxon>
        <taxon>Bacillati</taxon>
        <taxon>Bacillota</taxon>
        <taxon>Clostridia</taxon>
        <taxon>Lachnospirales</taxon>
        <taxon>Lachnospiraceae</taxon>
        <taxon>Fusicatenibacter</taxon>
    </lineage>
</organism>
<dbReference type="AlphaFoldDB" id="A0A174GTL9"/>
<dbReference type="PROSITE" id="PS50931">
    <property type="entry name" value="HTH_LYSR"/>
    <property type="match status" value="1"/>
</dbReference>
<dbReference type="GO" id="GO:0005829">
    <property type="term" value="C:cytosol"/>
    <property type="evidence" value="ECO:0007669"/>
    <property type="project" value="TreeGrafter"/>
</dbReference>
<dbReference type="Pfam" id="PF03466">
    <property type="entry name" value="LysR_substrate"/>
    <property type="match status" value="1"/>
</dbReference>
<evidence type="ECO:0000256" key="3">
    <source>
        <dbReference type="ARBA" id="ARBA00023125"/>
    </source>
</evidence>
<dbReference type="InterPro" id="IPR050950">
    <property type="entry name" value="HTH-type_LysR_regulators"/>
</dbReference>
<dbReference type="Pfam" id="PF00126">
    <property type="entry name" value="HTH_1"/>
    <property type="match status" value="1"/>
</dbReference>
<feature type="domain" description="HTH lysR-type" evidence="5">
    <location>
        <begin position="1"/>
        <end position="56"/>
    </location>
</feature>
<dbReference type="SUPFAM" id="SSF53850">
    <property type="entry name" value="Periplasmic binding protein-like II"/>
    <property type="match status" value="1"/>
</dbReference>
<gene>
    <name evidence="6" type="primary">gltC_2</name>
    <name evidence="6" type="ORF">ERS852406_02494</name>
</gene>
<dbReference type="CDD" id="cd05466">
    <property type="entry name" value="PBP2_LTTR_substrate"/>
    <property type="match status" value="1"/>
</dbReference>
<dbReference type="Gene3D" id="1.10.10.10">
    <property type="entry name" value="Winged helix-like DNA-binding domain superfamily/Winged helix DNA-binding domain"/>
    <property type="match status" value="1"/>
</dbReference>
<dbReference type="EMBL" id="CYYV01000012">
    <property type="protein sequence ID" value="CUO65853.1"/>
    <property type="molecule type" value="Genomic_DNA"/>
</dbReference>
<name>A0A174GTL9_9FIRM</name>
<dbReference type="GO" id="GO:0003677">
    <property type="term" value="F:DNA binding"/>
    <property type="evidence" value="ECO:0007669"/>
    <property type="project" value="UniProtKB-KW"/>
</dbReference>
<dbReference type="SUPFAM" id="SSF46785">
    <property type="entry name" value="Winged helix' DNA-binding domain"/>
    <property type="match status" value="1"/>
</dbReference>
<dbReference type="InterPro" id="IPR005119">
    <property type="entry name" value="LysR_subst-bd"/>
</dbReference>
<dbReference type="RefSeq" id="WP_055228212.1">
    <property type="nucleotide sequence ID" value="NZ_CAXSRP010000011.1"/>
</dbReference>
<reference evidence="6 7" key="1">
    <citation type="submission" date="2015-09" db="EMBL/GenBank/DDBJ databases">
        <authorList>
            <consortium name="Pathogen Informatics"/>
        </authorList>
    </citation>
    <scope>NUCLEOTIDE SEQUENCE [LARGE SCALE GENOMIC DNA]</scope>
    <source>
        <strain evidence="6 7">2789STDY5608849</strain>
    </source>
</reference>
<sequence>MHRYIALKKIVELGSFTKAADVLGYTQPAMSQMITSLEKELSIKLLYRSRYGIRLTIEGERLFPAIQNTISQYQSMQEIAKEIRGLDSGTIRIGTLSSISCHWLPQLIQAFQEKYPNVEFILHQGDNNSIPEWIRTSEIDFGFVNLDVLLSASETRFIKEGEYRAVLPLCHPLANAPYVTLEDLAKDPFLVIEEGSLSKPLEAFRQAGLEPSVRLRVHDDYSILSMVETGIGVSILPELVLRKTNYKVAIRPLHPVVTRKIGLVAKGNNELPIASKYFIDFLFAHIDELP</sequence>